<sequence>MVSQCIHIEYKVGGEIGPKRNRTGGIGLIISSPISPVEIGLGSYFSFDRSYFSLRTMSLQTGRQDGRGIIRDKRRGYDGCGQNHPSREDG</sequence>
<reference evidence="2 3" key="1">
    <citation type="journal article" date="2023" name="Nucleic Acids Res.">
        <title>The hologenome of Daphnia magna reveals possible DNA methylation and microbiome-mediated evolution of the host genome.</title>
        <authorList>
            <person name="Chaturvedi A."/>
            <person name="Li X."/>
            <person name="Dhandapani V."/>
            <person name="Marshall H."/>
            <person name="Kissane S."/>
            <person name="Cuenca-Cambronero M."/>
            <person name="Asole G."/>
            <person name="Calvet F."/>
            <person name="Ruiz-Romero M."/>
            <person name="Marangio P."/>
            <person name="Guigo R."/>
            <person name="Rago D."/>
            <person name="Mirbahai L."/>
            <person name="Eastwood N."/>
            <person name="Colbourne J.K."/>
            <person name="Zhou J."/>
            <person name="Mallon E."/>
            <person name="Orsini L."/>
        </authorList>
    </citation>
    <scope>NUCLEOTIDE SEQUENCE [LARGE SCALE GENOMIC DNA]</scope>
    <source>
        <strain evidence="2">LRV0_1</strain>
    </source>
</reference>
<accession>A0ABQ9ZXN9</accession>
<gene>
    <name evidence="2" type="ORF">OUZ56_033190</name>
</gene>
<organism evidence="2 3">
    <name type="scientific">Daphnia magna</name>
    <dbReference type="NCBI Taxonomy" id="35525"/>
    <lineage>
        <taxon>Eukaryota</taxon>
        <taxon>Metazoa</taxon>
        <taxon>Ecdysozoa</taxon>
        <taxon>Arthropoda</taxon>
        <taxon>Crustacea</taxon>
        <taxon>Branchiopoda</taxon>
        <taxon>Diplostraca</taxon>
        <taxon>Cladocera</taxon>
        <taxon>Anomopoda</taxon>
        <taxon>Daphniidae</taxon>
        <taxon>Daphnia</taxon>
    </lineage>
</organism>
<comment type="caution">
    <text evidence="2">The sequence shown here is derived from an EMBL/GenBank/DDBJ whole genome shotgun (WGS) entry which is preliminary data.</text>
</comment>
<dbReference type="EMBL" id="JAOYFB010000009">
    <property type="protein sequence ID" value="KAK4017576.1"/>
    <property type="molecule type" value="Genomic_DNA"/>
</dbReference>
<name>A0ABQ9ZXN9_9CRUS</name>
<evidence type="ECO:0000313" key="2">
    <source>
        <dbReference type="EMBL" id="KAK4017576.1"/>
    </source>
</evidence>
<keyword evidence="3" id="KW-1185">Reference proteome</keyword>
<feature type="region of interest" description="Disordered" evidence="1">
    <location>
        <begin position="71"/>
        <end position="90"/>
    </location>
</feature>
<protein>
    <submittedName>
        <fullName evidence="2">Uncharacterized protein</fullName>
    </submittedName>
</protein>
<proteinExistence type="predicted"/>
<evidence type="ECO:0000313" key="3">
    <source>
        <dbReference type="Proteomes" id="UP001234178"/>
    </source>
</evidence>
<evidence type="ECO:0000256" key="1">
    <source>
        <dbReference type="SAM" id="MobiDB-lite"/>
    </source>
</evidence>
<dbReference type="Proteomes" id="UP001234178">
    <property type="component" value="Unassembled WGS sequence"/>
</dbReference>